<evidence type="ECO:0000256" key="4">
    <source>
        <dbReference type="ARBA" id="ARBA00022603"/>
    </source>
</evidence>
<comment type="caution">
    <text evidence="9">The sequence shown here is derived from an EMBL/GenBank/DDBJ whole genome shotgun (WGS) entry which is preliminary data.</text>
</comment>
<keyword evidence="6" id="KW-0949">S-adenosyl-L-methionine</keyword>
<dbReference type="GO" id="GO:0032040">
    <property type="term" value="C:small-subunit processome"/>
    <property type="evidence" value="ECO:0007669"/>
    <property type="project" value="TreeGrafter"/>
</dbReference>
<dbReference type="GO" id="GO:0070475">
    <property type="term" value="P:rRNA base methylation"/>
    <property type="evidence" value="ECO:0007669"/>
    <property type="project" value="InterPro"/>
</dbReference>
<protein>
    <submittedName>
        <fullName evidence="9">791_t:CDS:1</fullName>
    </submittedName>
</protein>
<dbReference type="InterPro" id="IPR029028">
    <property type="entry name" value="Alpha/beta_knot_MTases"/>
</dbReference>
<evidence type="ECO:0000256" key="8">
    <source>
        <dbReference type="ARBA" id="ARBA00022884"/>
    </source>
</evidence>
<evidence type="ECO:0000313" key="10">
    <source>
        <dbReference type="Proteomes" id="UP000789396"/>
    </source>
</evidence>
<dbReference type="AlphaFoldDB" id="A0A9N9I6A9"/>
<dbReference type="OrthoDB" id="269804at2759"/>
<dbReference type="Gene3D" id="3.40.1280.10">
    <property type="match status" value="1"/>
</dbReference>
<dbReference type="PANTHER" id="PTHR12636:SF5">
    <property type="entry name" value="RIBOSOMAL RNA SMALL SUBUNIT METHYLTRANSFERASE NEP1"/>
    <property type="match status" value="1"/>
</dbReference>
<proteinExistence type="inferred from homology"/>
<keyword evidence="4" id="KW-0489">Methyltransferase</keyword>
<dbReference type="GO" id="GO:0070037">
    <property type="term" value="F:rRNA (pseudouridine) methyltransferase activity"/>
    <property type="evidence" value="ECO:0007669"/>
    <property type="project" value="InterPro"/>
</dbReference>
<dbReference type="PANTHER" id="PTHR12636">
    <property type="entry name" value="NEP1/MRA1"/>
    <property type="match status" value="1"/>
</dbReference>
<organism evidence="9 10">
    <name type="scientific">Racocetra fulgida</name>
    <dbReference type="NCBI Taxonomy" id="60492"/>
    <lineage>
        <taxon>Eukaryota</taxon>
        <taxon>Fungi</taxon>
        <taxon>Fungi incertae sedis</taxon>
        <taxon>Mucoromycota</taxon>
        <taxon>Glomeromycotina</taxon>
        <taxon>Glomeromycetes</taxon>
        <taxon>Diversisporales</taxon>
        <taxon>Gigasporaceae</taxon>
        <taxon>Racocetra</taxon>
    </lineage>
</organism>
<sequence>MEQKVDDKSAPKFVSIAVQTEEVNIQEKITDTASVKDENSGSNNNAYSKTNVFLVPQTPKLPKTFEEKESTRRLIVVLDKACLETYKYLPTLPSDHSICIAIGAMAHGVDNFADNWVDEKIGISQYPLSAAVACSRFCYELENLWGIW</sequence>
<keyword evidence="10" id="KW-1185">Reference proteome</keyword>
<evidence type="ECO:0000256" key="2">
    <source>
        <dbReference type="ARBA" id="ARBA00022517"/>
    </source>
</evidence>
<reference evidence="9" key="1">
    <citation type="submission" date="2021-06" db="EMBL/GenBank/DDBJ databases">
        <authorList>
            <person name="Kallberg Y."/>
            <person name="Tangrot J."/>
            <person name="Rosling A."/>
        </authorList>
    </citation>
    <scope>NUCLEOTIDE SEQUENCE</scope>
    <source>
        <strain evidence="9">IN212</strain>
    </source>
</reference>
<gene>
    <name evidence="9" type="ORF">RFULGI_LOCUS11517</name>
</gene>
<accession>A0A9N9I6A9</accession>
<evidence type="ECO:0000313" key="9">
    <source>
        <dbReference type="EMBL" id="CAG8721929.1"/>
    </source>
</evidence>
<keyword evidence="2" id="KW-0690">Ribosome biogenesis</keyword>
<comment type="similarity">
    <text evidence="1">Belongs to the class IV-like SAM-binding methyltransferase superfamily. RNA methyltransferase NEP1 family.</text>
</comment>
<dbReference type="InterPro" id="IPR005304">
    <property type="entry name" value="Rbsml_bgen_MeTrfase_EMG1/NEP1"/>
</dbReference>
<evidence type="ECO:0000256" key="5">
    <source>
        <dbReference type="ARBA" id="ARBA00022679"/>
    </source>
</evidence>
<evidence type="ECO:0000256" key="3">
    <source>
        <dbReference type="ARBA" id="ARBA00022552"/>
    </source>
</evidence>
<keyword evidence="7" id="KW-0699">rRNA-binding</keyword>
<evidence type="ECO:0000256" key="1">
    <source>
        <dbReference type="ARBA" id="ARBA00008115"/>
    </source>
</evidence>
<dbReference type="Proteomes" id="UP000789396">
    <property type="component" value="Unassembled WGS sequence"/>
</dbReference>
<evidence type="ECO:0000256" key="6">
    <source>
        <dbReference type="ARBA" id="ARBA00022691"/>
    </source>
</evidence>
<dbReference type="Pfam" id="PF03587">
    <property type="entry name" value="EMG1"/>
    <property type="match status" value="1"/>
</dbReference>
<name>A0A9N9I6A9_9GLOM</name>
<keyword evidence="3" id="KW-0698">rRNA processing</keyword>
<dbReference type="GO" id="GO:0019843">
    <property type="term" value="F:rRNA binding"/>
    <property type="evidence" value="ECO:0007669"/>
    <property type="project" value="UniProtKB-KW"/>
</dbReference>
<evidence type="ECO:0000256" key="7">
    <source>
        <dbReference type="ARBA" id="ARBA00022730"/>
    </source>
</evidence>
<dbReference type="EMBL" id="CAJVPZ010025291">
    <property type="protein sequence ID" value="CAG8721929.1"/>
    <property type="molecule type" value="Genomic_DNA"/>
</dbReference>
<dbReference type="InterPro" id="IPR029026">
    <property type="entry name" value="tRNA_m1G_MTases_N"/>
</dbReference>
<dbReference type="SUPFAM" id="SSF75217">
    <property type="entry name" value="alpha/beta knot"/>
    <property type="match status" value="1"/>
</dbReference>
<keyword evidence="8" id="KW-0694">RNA-binding</keyword>
<keyword evidence="5" id="KW-0808">Transferase</keyword>